<accession>A0ABN2S553</accession>
<name>A0ABN2S553_9MICO</name>
<feature type="region of interest" description="Disordered" evidence="1">
    <location>
        <begin position="90"/>
        <end position="117"/>
    </location>
</feature>
<sequence>MGKLIYGAPTWSVEFDDRALAHLRIVMIAKLRRQESFSFSWKFEAAFGSGRSSLWLHPAIPLQFEFYGGREPALNRAWIEELMLTANSPGGLELVPEPGTADAVKNKPATTSSSREP</sequence>
<dbReference type="RefSeq" id="WP_344059572.1">
    <property type="nucleotide sequence ID" value="NZ_BAAAOH010000001.1"/>
</dbReference>
<dbReference type="Pfam" id="PF25355">
    <property type="entry name" value="DUF7882"/>
    <property type="match status" value="1"/>
</dbReference>
<feature type="compositionally biased region" description="Polar residues" evidence="1">
    <location>
        <begin position="108"/>
        <end position="117"/>
    </location>
</feature>
<evidence type="ECO:0000313" key="4">
    <source>
        <dbReference type="Proteomes" id="UP001500326"/>
    </source>
</evidence>
<evidence type="ECO:0000256" key="1">
    <source>
        <dbReference type="SAM" id="MobiDB-lite"/>
    </source>
</evidence>
<protein>
    <recommendedName>
        <fullName evidence="2">DUF7882 domain-containing protein</fullName>
    </recommendedName>
</protein>
<gene>
    <name evidence="3" type="ORF">GCM10009777_12530</name>
</gene>
<feature type="domain" description="DUF7882" evidence="2">
    <location>
        <begin position="1"/>
        <end position="97"/>
    </location>
</feature>
<dbReference type="Proteomes" id="UP001500326">
    <property type="component" value="Unassembled WGS sequence"/>
</dbReference>
<keyword evidence="4" id="KW-1185">Reference proteome</keyword>
<reference evidence="3 4" key="1">
    <citation type="journal article" date="2019" name="Int. J. Syst. Evol. Microbiol.">
        <title>The Global Catalogue of Microorganisms (GCM) 10K type strain sequencing project: providing services to taxonomists for standard genome sequencing and annotation.</title>
        <authorList>
            <consortium name="The Broad Institute Genomics Platform"/>
            <consortium name="The Broad Institute Genome Sequencing Center for Infectious Disease"/>
            <person name="Wu L."/>
            <person name="Ma J."/>
        </authorList>
    </citation>
    <scope>NUCLEOTIDE SEQUENCE [LARGE SCALE GENOMIC DNA]</scope>
    <source>
        <strain evidence="3 4">JCM 14902</strain>
    </source>
</reference>
<evidence type="ECO:0000313" key="3">
    <source>
        <dbReference type="EMBL" id="GAA1980562.1"/>
    </source>
</evidence>
<organism evidence="3 4">
    <name type="scientific">Microbacterium pumilum</name>
    <dbReference type="NCBI Taxonomy" id="344165"/>
    <lineage>
        <taxon>Bacteria</taxon>
        <taxon>Bacillati</taxon>
        <taxon>Actinomycetota</taxon>
        <taxon>Actinomycetes</taxon>
        <taxon>Micrococcales</taxon>
        <taxon>Microbacteriaceae</taxon>
        <taxon>Microbacterium</taxon>
    </lineage>
</organism>
<dbReference type="InterPro" id="IPR057204">
    <property type="entry name" value="DUF7882"/>
</dbReference>
<comment type="caution">
    <text evidence="3">The sequence shown here is derived from an EMBL/GenBank/DDBJ whole genome shotgun (WGS) entry which is preliminary data.</text>
</comment>
<dbReference type="EMBL" id="BAAAOH010000001">
    <property type="protein sequence ID" value="GAA1980562.1"/>
    <property type="molecule type" value="Genomic_DNA"/>
</dbReference>
<proteinExistence type="predicted"/>
<evidence type="ECO:0000259" key="2">
    <source>
        <dbReference type="Pfam" id="PF25355"/>
    </source>
</evidence>